<dbReference type="RefSeq" id="WP_084275296.1">
    <property type="nucleotide sequence ID" value="NZ_AP026671.1"/>
</dbReference>
<organism evidence="1 2">
    <name type="scientific">Nitratiruptor tergarcus DSM 16512</name>
    <dbReference type="NCBI Taxonomy" id="1069081"/>
    <lineage>
        <taxon>Bacteria</taxon>
        <taxon>Pseudomonadati</taxon>
        <taxon>Campylobacterota</taxon>
        <taxon>Epsilonproteobacteria</taxon>
        <taxon>Nautiliales</taxon>
        <taxon>Nitratiruptoraceae</taxon>
        <taxon>Nitratiruptor</taxon>
    </lineage>
</organism>
<dbReference type="AlphaFoldDB" id="A0A1W1WTH0"/>
<evidence type="ECO:0000313" key="2">
    <source>
        <dbReference type="Proteomes" id="UP000192602"/>
    </source>
</evidence>
<name>A0A1W1WTH0_9BACT</name>
<dbReference type="Proteomes" id="UP000192602">
    <property type="component" value="Unassembled WGS sequence"/>
</dbReference>
<gene>
    <name evidence="1" type="ORF">SAMN05660197_0839</name>
</gene>
<dbReference type="InterPro" id="IPR023154">
    <property type="entry name" value="Jann4075-like_sf"/>
</dbReference>
<dbReference type="Gene3D" id="1.10.238.120">
    <property type="entry name" value="Jann4075-like"/>
    <property type="match status" value="1"/>
</dbReference>
<dbReference type="Pfam" id="PF11015">
    <property type="entry name" value="DUF2853"/>
    <property type="match status" value="1"/>
</dbReference>
<dbReference type="OrthoDB" id="9812542at2"/>
<proteinExistence type="predicted"/>
<keyword evidence="2" id="KW-1185">Reference proteome</keyword>
<accession>A0A1W1WTH0</accession>
<protein>
    <recommendedName>
        <fullName evidence="3">DUF2853 domain-containing protein</fullName>
    </recommendedName>
</protein>
<evidence type="ECO:0000313" key="1">
    <source>
        <dbReference type="EMBL" id="SMC09043.1"/>
    </source>
</evidence>
<reference evidence="2" key="1">
    <citation type="submission" date="2017-04" db="EMBL/GenBank/DDBJ databases">
        <authorList>
            <person name="Varghese N."/>
            <person name="Submissions S."/>
        </authorList>
    </citation>
    <scope>NUCLEOTIDE SEQUENCE [LARGE SCALE GENOMIC DNA]</scope>
    <source>
        <strain evidence="2">DSM 16512</strain>
    </source>
</reference>
<dbReference type="EMBL" id="FWWZ01000001">
    <property type="protein sequence ID" value="SMC09043.1"/>
    <property type="molecule type" value="Genomic_DNA"/>
</dbReference>
<dbReference type="InterPro" id="IPR021274">
    <property type="entry name" value="DUF2853"/>
</dbReference>
<dbReference type="SUPFAM" id="SSF158587">
    <property type="entry name" value="Jann4075-like"/>
    <property type="match status" value="1"/>
</dbReference>
<sequence>MNKLEEKIALYKEKMKEIEPNFDEELLEKITRSLGPSIYKKDSEIVSCSSESELERVRKNFLKMKLGLDKSDEELDKAIKEVCEKMGSSNRNKYRALFYYFLVKKFNKESLYI</sequence>
<evidence type="ECO:0008006" key="3">
    <source>
        <dbReference type="Google" id="ProtNLM"/>
    </source>
</evidence>
<dbReference type="STRING" id="1069081.SAMN05660197_0839"/>